<sequence>MPHANPPDAATDDRPVPPGMTRDTLDAFLTRRFDLVTDPAERGSGRAYFLGTVVWHPASATRILHVTCGADGQVSHIKLCDASDNNHSVFVPLPVSWPELHRIVADEIARYGRRSAARQARDHGHVD</sequence>
<dbReference type="EMBL" id="LN899819">
    <property type="protein sequence ID" value="CUV12845.1"/>
    <property type="molecule type" value="Genomic_DNA"/>
</dbReference>
<evidence type="ECO:0000313" key="2">
    <source>
        <dbReference type="EMBL" id="CUV12845.1"/>
    </source>
</evidence>
<gene>
    <name evidence="3" type="ORF">E7Z57_20235</name>
    <name evidence="2" type="ORF">RUN39_v1_440024</name>
</gene>
<name>A0A0S4TTJ3_RALSL</name>
<evidence type="ECO:0000313" key="3">
    <source>
        <dbReference type="EMBL" id="QCX51398.1"/>
    </source>
</evidence>
<geneLocation type="plasmid" evidence="4">
    <name>puw386</name>
</geneLocation>
<reference evidence="3 4" key="2">
    <citation type="submission" date="2019-04" db="EMBL/GenBank/DDBJ databases">
        <title>Complete Genome of UW386 and Higher Quality Genome of UW700.</title>
        <authorList>
            <person name="Jacobs J."/>
            <person name="Perez A."/>
            <person name="Steidl O."/>
            <person name="Allen C."/>
        </authorList>
    </citation>
    <scope>NUCLEOTIDE SEQUENCE [LARGE SCALE GENOMIC DNA]</scope>
    <source>
        <strain evidence="3 4">UW386</strain>
        <plasmid evidence="3">pUW386</plasmid>
        <plasmid evidence="4">puw386</plasmid>
    </source>
</reference>
<organism evidence="2">
    <name type="scientific">Ralstonia solanacearum</name>
    <name type="common">Pseudomonas solanacearum</name>
    <dbReference type="NCBI Taxonomy" id="305"/>
    <lineage>
        <taxon>Bacteria</taxon>
        <taxon>Pseudomonadati</taxon>
        <taxon>Pseudomonadota</taxon>
        <taxon>Betaproteobacteria</taxon>
        <taxon>Burkholderiales</taxon>
        <taxon>Burkholderiaceae</taxon>
        <taxon>Ralstonia</taxon>
        <taxon>Ralstonia solanacearum species complex</taxon>
    </lineage>
</organism>
<protein>
    <submittedName>
        <fullName evidence="2">Uncharacterized protein</fullName>
    </submittedName>
</protein>
<accession>A0A0S4TTJ3</accession>
<reference evidence="2" key="1">
    <citation type="submission" date="2015-10" db="EMBL/GenBank/DDBJ databases">
        <authorList>
            <person name="Gilbert D.G."/>
        </authorList>
    </citation>
    <scope>NUCLEOTIDE SEQUENCE</scope>
    <source>
        <strain evidence="2">Phyl III-seqv23</strain>
    </source>
</reference>
<dbReference type="AlphaFoldDB" id="A0A0S4TTJ3"/>
<proteinExistence type="predicted"/>
<evidence type="ECO:0000256" key="1">
    <source>
        <dbReference type="SAM" id="MobiDB-lite"/>
    </source>
</evidence>
<feature type="region of interest" description="Disordered" evidence="1">
    <location>
        <begin position="1"/>
        <end position="21"/>
    </location>
</feature>
<evidence type="ECO:0000313" key="4">
    <source>
        <dbReference type="Proteomes" id="UP000310553"/>
    </source>
</evidence>
<dbReference type="Proteomes" id="UP000310553">
    <property type="component" value="Plasmid pUW386"/>
</dbReference>
<dbReference type="EMBL" id="CP039340">
    <property type="protein sequence ID" value="QCX51398.1"/>
    <property type="molecule type" value="Genomic_DNA"/>
</dbReference>
<geneLocation type="plasmid" evidence="3">
    <name>pUW386</name>
</geneLocation>
<keyword evidence="3" id="KW-0614">Plasmid</keyword>